<evidence type="ECO:0000256" key="2">
    <source>
        <dbReference type="ARBA" id="ARBA00022448"/>
    </source>
</evidence>
<protein>
    <submittedName>
        <fullName evidence="7">Uncharacterized protein</fullName>
    </submittedName>
</protein>
<dbReference type="AlphaFoldDB" id="W4GJZ2"/>
<dbReference type="OrthoDB" id="76348at2759"/>
<dbReference type="STRING" id="112090.W4GJZ2"/>
<dbReference type="InterPro" id="IPR039309">
    <property type="entry name" value="BT1"/>
</dbReference>
<evidence type="ECO:0000256" key="3">
    <source>
        <dbReference type="ARBA" id="ARBA00022692"/>
    </source>
</evidence>
<accession>W4GJZ2</accession>
<gene>
    <name evidence="7" type="ORF">H257_07382</name>
</gene>
<keyword evidence="5 6" id="KW-0472">Membrane</keyword>
<comment type="subcellular location">
    <subcellularLocation>
        <location evidence="1">Membrane</location>
        <topology evidence="1">Multi-pass membrane protein</topology>
    </subcellularLocation>
</comment>
<evidence type="ECO:0000256" key="4">
    <source>
        <dbReference type="ARBA" id="ARBA00022989"/>
    </source>
</evidence>
<evidence type="ECO:0000313" key="7">
    <source>
        <dbReference type="EMBL" id="ETV79349.1"/>
    </source>
</evidence>
<evidence type="ECO:0000256" key="5">
    <source>
        <dbReference type="ARBA" id="ARBA00023136"/>
    </source>
</evidence>
<evidence type="ECO:0000256" key="1">
    <source>
        <dbReference type="ARBA" id="ARBA00004141"/>
    </source>
</evidence>
<keyword evidence="4 6" id="KW-1133">Transmembrane helix</keyword>
<proteinExistence type="predicted"/>
<dbReference type="PANTHER" id="PTHR31585:SF5">
    <property type="entry name" value="RNA-BINDING S4 DOMAIN-CONTAINING PROTEIN"/>
    <property type="match status" value="1"/>
</dbReference>
<sequence length="210" mass="23138">MQRTAVDLEERVSYIQSVTKGQGDKEDDFAAIKTPGELEGGAIVAGGALDLFSREAFGLFAQYAAVGVIYGMIPSLNYPIFNVYLNLEGYQTSAYSQLVTMGWSFKVFMGLFSDCFPIFGYRRKSWMLIGWTLTMICLTVMTFSSLGDPYCDRVKAKAMNSTACSRVFSRASEKEKDLFNLGAPDQGTKFIMLSMIVSLGASRWLSAAVS</sequence>
<dbReference type="GO" id="GO:0016020">
    <property type="term" value="C:membrane"/>
    <property type="evidence" value="ECO:0007669"/>
    <property type="project" value="UniProtKB-SubCell"/>
</dbReference>
<dbReference type="Pfam" id="PF03092">
    <property type="entry name" value="BT1"/>
    <property type="match status" value="1"/>
</dbReference>
<reference evidence="7" key="1">
    <citation type="submission" date="2013-12" db="EMBL/GenBank/DDBJ databases">
        <title>The Genome Sequence of Aphanomyces astaci APO3.</title>
        <authorList>
            <consortium name="The Broad Institute Genomics Platform"/>
            <person name="Russ C."/>
            <person name="Tyler B."/>
            <person name="van West P."/>
            <person name="Dieguez-Uribeondo J."/>
            <person name="Young S.K."/>
            <person name="Zeng Q."/>
            <person name="Gargeya S."/>
            <person name="Fitzgerald M."/>
            <person name="Abouelleil A."/>
            <person name="Alvarado L."/>
            <person name="Chapman S.B."/>
            <person name="Gainer-Dewar J."/>
            <person name="Goldberg J."/>
            <person name="Griggs A."/>
            <person name="Gujja S."/>
            <person name="Hansen M."/>
            <person name="Howarth C."/>
            <person name="Imamovic A."/>
            <person name="Ireland A."/>
            <person name="Larimer J."/>
            <person name="McCowan C."/>
            <person name="Murphy C."/>
            <person name="Pearson M."/>
            <person name="Poon T.W."/>
            <person name="Priest M."/>
            <person name="Roberts A."/>
            <person name="Saif S."/>
            <person name="Shea T."/>
            <person name="Sykes S."/>
            <person name="Wortman J."/>
            <person name="Nusbaum C."/>
            <person name="Birren B."/>
        </authorList>
    </citation>
    <scope>NUCLEOTIDE SEQUENCE [LARGE SCALE GENOMIC DNA]</scope>
    <source>
        <strain evidence="7">APO3</strain>
    </source>
</reference>
<dbReference type="RefSeq" id="XP_009831190.1">
    <property type="nucleotide sequence ID" value="XM_009832888.1"/>
</dbReference>
<evidence type="ECO:0000256" key="6">
    <source>
        <dbReference type="SAM" id="Phobius"/>
    </source>
</evidence>
<feature type="transmembrane region" description="Helical" evidence="6">
    <location>
        <begin position="101"/>
        <end position="119"/>
    </location>
</feature>
<keyword evidence="3 6" id="KW-0812">Transmembrane</keyword>
<dbReference type="EMBL" id="KI913128">
    <property type="protein sequence ID" value="ETV79349.1"/>
    <property type="molecule type" value="Genomic_DNA"/>
</dbReference>
<dbReference type="PANTHER" id="PTHR31585">
    <property type="entry name" value="FOLATE-BIOPTERIN TRANSPORTER 1, CHLOROPLASTIC"/>
    <property type="match status" value="1"/>
</dbReference>
<dbReference type="GeneID" id="20809378"/>
<dbReference type="VEuPathDB" id="FungiDB:H257_07382"/>
<feature type="transmembrane region" description="Helical" evidence="6">
    <location>
        <begin position="60"/>
        <end position="81"/>
    </location>
</feature>
<keyword evidence="2" id="KW-0813">Transport</keyword>
<name>W4GJZ2_APHAT</name>
<feature type="transmembrane region" description="Helical" evidence="6">
    <location>
        <begin position="126"/>
        <end position="146"/>
    </location>
</feature>
<organism evidence="7">
    <name type="scientific">Aphanomyces astaci</name>
    <name type="common">Crayfish plague agent</name>
    <dbReference type="NCBI Taxonomy" id="112090"/>
    <lineage>
        <taxon>Eukaryota</taxon>
        <taxon>Sar</taxon>
        <taxon>Stramenopiles</taxon>
        <taxon>Oomycota</taxon>
        <taxon>Saprolegniomycetes</taxon>
        <taxon>Saprolegniales</taxon>
        <taxon>Verrucalvaceae</taxon>
        <taxon>Aphanomyces</taxon>
    </lineage>
</organism>